<proteinExistence type="predicted"/>
<keyword evidence="2" id="KW-1185">Reference proteome</keyword>
<geneLocation type="plasmid" evidence="2">
    <name>pdfi1</name>
</geneLocation>
<dbReference type="RefSeq" id="WP_027463972.1">
    <property type="nucleotide sequence ID" value="NZ_CP021082.1"/>
</dbReference>
<protein>
    <submittedName>
        <fullName evidence="1">Uncharacterized protein</fullName>
    </submittedName>
</protein>
<evidence type="ECO:0000313" key="1">
    <source>
        <dbReference type="EMBL" id="ASN82459.1"/>
    </source>
</evidence>
<evidence type="ECO:0000313" key="2">
    <source>
        <dbReference type="Proteomes" id="UP000259030"/>
    </source>
</evidence>
<dbReference type="EMBL" id="CP021082">
    <property type="protein sequence ID" value="ASN82459.1"/>
    <property type="molecule type" value="Genomic_DNA"/>
</dbReference>
<dbReference type="AlphaFoldDB" id="A0A221T0Q2"/>
<name>A0A221T0Q2_9DEIO</name>
<gene>
    <name evidence="1" type="ORF">DFI_14850</name>
</gene>
<accession>A0A221T0Q2</accession>
<keyword evidence="1" id="KW-0614">Plasmid</keyword>
<dbReference type="KEGG" id="dfc:DFI_14850"/>
<dbReference type="Proteomes" id="UP000259030">
    <property type="component" value="Plasmid pDFI1"/>
</dbReference>
<organism evidence="1 2">
    <name type="scientific">Deinococcus ficus</name>
    <dbReference type="NCBI Taxonomy" id="317577"/>
    <lineage>
        <taxon>Bacteria</taxon>
        <taxon>Thermotogati</taxon>
        <taxon>Deinococcota</taxon>
        <taxon>Deinococci</taxon>
        <taxon>Deinococcales</taxon>
        <taxon>Deinococcaceae</taxon>
        <taxon>Deinococcus</taxon>
    </lineage>
</organism>
<sequence>MRAIKTIYETWMPFESCPTAELKATLRDAIARPTLEWDTFFRQIVDDFDDESDAFWVNYSIKYAQSACDRNMAIAWLEQILTHPERYGVLGGVFGSAASTLGMLAPYPNEVLRRTITLQETGNPEMDAELPFARAAALGAYVMTGTTVDYGFEVSRQFQASGEVPTVEKAEALIRAWTGN</sequence>
<reference evidence="1 2" key="1">
    <citation type="submission" date="2017-05" db="EMBL/GenBank/DDBJ databases">
        <title>The complete genome sequence of Deinococcus ficus isolated from the rhizosphere of the Ficus religiosa L. in Taiwan.</title>
        <authorList>
            <person name="Wu K.-M."/>
            <person name="Liao T.-L."/>
            <person name="Liu Y.-M."/>
            <person name="Young C.-C."/>
            <person name="Tsai S.-F."/>
        </authorList>
    </citation>
    <scope>NUCLEOTIDE SEQUENCE [LARGE SCALE GENOMIC DNA]</scope>
    <source>
        <strain evidence="1 2">CC-FR2-10</strain>
        <plasmid evidence="2">pdfi1</plasmid>
    </source>
</reference>